<dbReference type="EMBL" id="JBJQOH010000007">
    <property type="protein sequence ID" value="KAL3681447.1"/>
    <property type="molecule type" value="Genomic_DNA"/>
</dbReference>
<gene>
    <name evidence="2" type="ORF">R1sor_024403</name>
</gene>
<accession>A0ABD3GSM8</accession>
<sequence length="563" mass="64545">MGRKSHKEVISLVCCSDETFDAFEQFVIRWKKGEVPDVHGALGKPQGERDVGEVDRDFSQLSVNRFRPVNRLSDEELRLVWNQLEKGSVWVSRPAKHQGPEDIVTLRDYCKVLKGKHALGKVIKRYWMTRYQEDYNSWVELATDYSIPDKWLEEMLKFIPDKPEKEVVAEDVSSSDGEDEDSSKKKKKPKKKSTSADVLPSQIKTQLHKFHCAKHGGEIPQRLQPWEVLEIKDITQYQLTIDEKHNFKLVFLDLTHPDIDAWDKQEFSCFLGIIRELTDAKEFAIVAVMDFGQPLVDFCAALKEMKDARFLMECGCYERPRLQRKVVLEYPCWQLVYAFVSLGAEDYRPKLHENIQCQPFSSEYVTKKAAEDFVVAKGEGSFVDNLKNKIPRWEFVNLSSPDGKPLVHPICKRRNFCIRLLTNLSADGSTVLDFFSGGVFAREALFLKRDVIYFANSEPEANFLREYTKELLLVSDRLKNWTVKYKSAKCPASASQQSALASSSQQSAHASSSRQPADAATHELQIASQTAPAPLVFDEEMRKEALENFGNARRRVHFRPTSN</sequence>
<feature type="region of interest" description="Disordered" evidence="1">
    <location>
        <begin position="496"/>
        <end position="525"/>
    </location>
</feature>
<comment type="caution">
    <text evidence="2">The sequence shown here is derived from an EMBL/GenBank/DDBJ whole genome shotgun (WGS) entry which is preliminary data.</text>
</comment>
<dbReference type="AlphaFoldDB" id="A0ABD3GSM8"/>
<keyword evidence="3" id="KW-1185">Reference proteome</keyword>
<feature type="region of interest" description="Disordered" evidence="1">
    <location>
        <begin position="167"/>
        <end position="198"/>
    </location>
</feature>
<reference evidence="2 3" key="1">
    <citation type="submission" date="2024-09" db="EMBL/GenBank/DDBJ databases">
        <title>Chromosome-scale assembly of Riccia sorocarpa.</title>
        <authorList>
            <person name="Paukszto L."/>
        </authorList>
    </citation>
    <scope>NUCLEOTIDE SEQUENCE [LARGE SCALE GENOMIC DNA]</scope>
    <source>
        <strain evidence="2">LP-2024</strain>
        <tissue evidence="2">Aerial parts of the thallus</tissue>
    </source>
</reference>
<proteinExistence type="predicted"/>
<name>A0ABD3GSM8_9MARC</name>
<feature type="compositionally biased region" description="Basic residues" evidence="1">
    <location>
        <begin position="184"/>
        <end position="193"/>
    </location>
</feature>
<dbReference type="SUPFAM" id="SSF53335">
    <property type="entry name" value="S-adenosyl-L-methionine-dependent methyltransferases"/>
    <property type="match status" value="1"/>
</dbReference>
<feature type="compositionally biased region" description="Low complexity" evidence="1">
    <location>
        <begin position="496"/>
        <end position="513"/>
    </location>
</feature>
<evidence type="ECO:0000313" key="2">
    <source>
        <dbReference type="EMBL" id="KAL3681447.1"/>
    </source>
</evidence>
<protein>
    <submittedName>
        <fullName evidence="2">Uncharacterized protein</fullName>
    </submittedName>
</protein>
<dbReference type="Proteomes" id="UP001633002">
    <property type="component" value="Unassembled WGS sequence"/>
</dbReference>
<evidence type="ECO:0000256" key="1">
    <source>
        <dbReference type="SAM" id="MobiDB-lite"/>
    </source>
</evidence>
<evidence type="ECO:0000313" key="3">
    <source>
        <dbReference type="Proteomes" id="UP001633002"/>
    </source>
</evidence>
<organism evidence="2 3">
    <name type="scientific">Riccia sorocarpa</name>
    <dbReference type="NCBI Taxonomy" id="122646"/>
    <lineage>
        <taxon>Eukaryota</taxon>
        <taxon>Viridiplantae</taxon>
        <taxon>Streptophyta</taxon>
        <taxon>Embryophyta</taxon>
        <taxon>Marchantiophyta</taxon>
        <taxon>Marchantiopsida</taxon>
        <taxon>Marchantiidae</taxon>
        <taxon>Marchantiales</taxon>
        <taxon>Ricciaceae</taxon>
        <taxon>Riccia</taxon>
    </lineage>
</organism>
<dbReference type="InterPro" id="IPR029063">
    <property type="entry name" value="SAM-dependent_MTases_sf"/>
</dbReference>